<proteinExistence type="predicted"/>
<evidence type="ECO:0000313" key="3">
    <source>
        <dbReference type="Proteomes" id="UP000654257"/>
    </source>
</evidence>
<dbReference type="Proteomes" id="UP000654257">
    <property type="component" value="Unassembled WGS sequence"/>
</dbReference>
<comment type="caution">
    <text evidence="2">The sequence shown here is derived from an EMBL/GenBank/DDBJ whole genome shotgun (WGS) entry which is preliminary data.</text>
</comment>
<dbReference type="PANTHER" id="PTHR34846:SF5">
    <property type="entry name" value="CARBOXYMUCONOLACTONE DECARBOXYLASE-LIKE DOMAIN-CONTAINING PROTEIN"/>
    <property type="match status" value="1"/>
</dbReference>
<evidence type="ECO:0000313" key="2">
    <source>
        <dbReference type="EMBL" id="GGF95247.1"/>
    </source>
</evidence>
<sequence length="179" mass="19871">MTTPRIPSGTRLKDLGVVNLGLTKIAAKVAKVPAANLFNTLGLTGSLFQAWLLYSGKLMPGGKINRHDTETIILRVAHRRDCGYELDHHIRIGKRAGVTAELRERIFEGPAAEGLSERQRTILSSVDELLETKNLSDASWASLAAHFDDRRMIEFCLLVTQYDGLATVIGTLRIERDFQ</sequence>
<dbReference type="EMBL" id="BMCU01000001">
    <property type="protein sequence ID" value="GGF95247.1"/>
    <property type="molecule type" value="Genomic_DNA"/>
</dbReference>
<gene>
    <name evidence="2" type="ORF">GCM10007304_06400</name>
</gene>
<accession>A0A917CST3</accession>
<dbReference type="Pfam" id="PF02627">
    <property type="entry name" value="CMD"/>
    <property type="match status" value="1"/>
</dbReference>
<feature type="domain" description="Carboxymuconolactone decarboxylase-like" evidence="1">
    <location>
        <begin position="47"/>
        <end position="101"/>
    </location>
</feature>
<dbReference type="GO" id="GO:0051920">
    <property type="term" value="F:peroxiredoxin activity"/>
    <property type="evidence" value="ECO:0007669"/>
    <property type="project" value="InterPro"/>
</dbReference>
<dbReference type="PANTHER" id="PTHR34846">
    <property type="entry name" value="4-CARBOXYMUCONOLACTONE DECARBOXYLASE FAMILY PROTEIN (AFU_ORTHOLOGUE AFUA_6G11590)"/>
    <property type="match status" value="1"/>
</dbReference>
<dbReference type="InterPro" id="IPR003779">
    <property type="entry name" value="CMD-like"/>
</dbReference>
<keyword evidence="3" id="KW-1185">Reference proteome</keyword>
<name>A0A917CST3_9NOCA</name>
<dbReference type="RefSeq" id="WP_188543231.1">
    <property type="nucleotide sequence ID" value="NZ_BMCU01000001.1"/>
</dbReference>
<organism evidence="2 3">
    <name type="scientific">Rhodococcoides trifolii</name>
    <dbReference type="NCBI Taxonomy" id="908250"/>
    <lineage>
        <taxon>Bacteria</taxon>
        <taxon>Bacillati</taxon>
        <taxon>Actinomycetota</taxon>
        <taxon>Actinomycetes</taxon>
        <taxon>Mycobacteriales</taxon>
        <taxon>Nocardiaceae</taxon>
        <taxon>Rhodococcoides</taxon>
    </lineage>
</organism>
<dbReference type="SUPFAM" id="SSF69118">
    <property type="entry name" value="AhpD-like"/>
    <property type="match status" value="1"/>
</dbReference>
<reference evidence="2" key="2">
    <citation type="submission" date="2020-09" db="EMBL/GenBank/DDBJ databases">
        <authorList>
            <person name="Sun Q."/>
            <person name="Sedlacek I."/>
        </authorList>
    </citation>
    <scope>NUCLEOTIDE SEQUENCE</scope>
    <source>
        <strain evidence="2">CCM 7905</strain>
    </source>
</reference>
<dbReference type="AlphaFoldDB" id="A0A917CST3"/>
<reference evidence="2" key="1">
    <citation type="journal article" date="2014" name="Int. J. Syst. Evol. Microbiol.">
        <title>Complete genome sequence of Corynebacterium casei LMG S-19264T (=DSM 44701T), isolated from a smear-ripened cheese.</title>
        <authorList>
            <consortium name="US DOE Joint Genome Institute (JGI-PGF)"/>
            <person name="Walter F."/>
            <person name="Albersmeier A."/>
            <person name="Kalinowski J."/>
            <person name="Ruckert C."/>
        </authorList>
    </citation>
    <scope>NUCLEOTIDE SEQUENCE</scope>
    <source>
        <strain evidence="2">CCM 7905</strain>
    </source>
</reference>
<evidence type="ECO:0000259" key="1">
    <source>
        <dbReference type="Pfam" id="PF02627"/>
    </source>
</evidence>
<dbReference type="Gene3D" id="1.20.1290.10">
    <property type="entry name" value="AhpD-like"/>
    <property type="match status" value="1"/>
</dbReference>
<protein>
    <recommendedName>
        <fullName evidence="1">Carboxymuconolactone decarboxylase-like domain-containing protein</fullName>
    </recommendedName>
</protein>
<dbReference type="InterPro" id="IPR029032">
    <property type="entry name" value="AhpD-like"/>
</dbReference>